<dbReference type="Pfam" id="PF13924">
    <property type="entry name" value="Lipocalin_5"/>
    <property type="match status" value="1"/>
</dbReference>
<reference evidence="2" key="1">
    <citation type="submission" date="2018-05" db="EMBL/GenBank/DDBJ databases">
        <authorList>
            <person name="Lanie J.A."/>
            <person name="Ng W.-L."/>
            <person name="Kazmierczak K.M."/>
            <person name="Andrzejewski T.M."/>
            <person name="Davidsen T.M."/>
            <person name="Wayne K.J."/>
            <person name="Tettelin H."/>
            <person name="Glass J.I."/>
            <person name="Rusch D."/>
            <person name="Podicherti R."/>
            <person name="Tsui H.-C.T."/>
            <person name="Winkler M.E."/>
        </authorList>
    </citation>
    <scope>NUCLEOTIDE SEQUENCE</scope>
</reference>
<accession>A0A381PEC7</accession>
<protein>
    <recommendedName>
        <fullName evidence="1">Lipocalin-like domain-containing protein</fullName>
    </recommendedName>
</protein>
<dbReference type="InterPro" id="IPR024311">
    <property type="entry name" value="Lipocalin-like"/>
</dbReference>
<feature type="domain" description="Lipocalin-like" evidence="1">
    <location>
        <begin position="90"/>
        <end position="153"/>
    </location>
</feature>
<sequence>MIKRLFLVPLFLLANTAVQAADDIDTVRQKFIGEYELVSYFTFPSDGEKRDMNYIGRLSYDAFGNMVGLGMPVDLPRRAGNSNERTVGGFAYWGKVSFNVEQGVVVHHVEGSPMVPGWVGGDNVRYYEFEDGLLKLSLKDAQGRITATLSWRKLQ</sequence>
<proteinExistence type="predicted"/>
<gene>
    <name evidence="2" type="ORF">METZ01_LOCUS18134</name>
</gene>
<organism evidence="2">
    <name type="scientific">marine metagenome</name>
    <dbReference type="NCBI Taxonomy" id="408172"/>
    <lineage>
        <taxon>unclassified sequences</taxon>
        <taxon>metagenomes</taxon>
        <taxon>ecological metagenomes</taxon>
    </lineage>
</organism>
<evidence type="ECO:0000259" key="1">
    <source>
        <dbReference type="Pfam" id="PF13924"/>
    </source>
</evidence>
<name>A0A381PEC7_9ZZZZ</name>
<evidence type="ECO:0000313" key="2">
    <source>
        <dbReference type="EMBL" id="SUZ65280.1"/>
    </source>
</evidence>
<dbReference type="AlphaFoldDB" id="A0A381PEC7"/>
<dbReference type="EMBL" id="UINC01000955">
    <property type="protein sequence ID" value="SUZ65280.1"/>
    <property type="molecule type" value="Genomic_DNA"/>
</dbReference>